<dbReference type="AlphaFoldDB" id="A0A564WVP5"/>
<keyword evidence="5" id="KW-0573">Peptidoglycan synthesis</keyword>
<dbReference type="GO" id="GO:0009252">
    <property type="term" value="P:peptidoglycan biosynthetic process"/>
    <property type="evidence" value="ECO:0007669"/>
    <property type="project" value="UniProtKB-KW"/>
</dbReference>
<sequence>MRTKKKSSGKIPEKKSAVPYKSAAPHRHKPSRPLQTVKLPKSQMPSRQTEEHQALLRTKYHKKRQRLKHIFRILVGVFVILAAAGGVFYGWNILSGNYFGTLEQAFDSSEVFTNALAAKENMRTESFAQKLCVSSQGNVDCIKNAQLEEGQKGLLFSLSNHKVLYANGIYDKVYPASITKIMTAMLALQSGKLNDTVTITQDNVTLEDGSQVCGFVAGDQVTLDQLLHCLLVYSGNDAASAIAEYVGGSTENFVQMMNDYAAKLGCTGTHFSNPHGLQDENHYTTPYDIYLMLNEAFTYPEFTEITELPSYTVTYTGSDGTEKSTTLTATDHYLTGEATAPKDVTILGGKTGTTEVAGNCLAILTQNAYGKTFVSIVMGAATKELLYQEMNSLLQNINS</sequence>
<comment type="similarity">
    <text evidence="1 9">Belongs to the peptidase S11 family.</text>
</comment>
<evidence type="ECO:0000256" key="3">
    <source>
        <dbReference type="ARBA" id="ARBA00022801"/>
    </source>
</evidence>
<evidence type="ECO:0000256" key="4">
    <source>
        <dbReference type="ARBA" id="ARBA00022960"/>
    </source>
</evidence>
<keyword evidence="11" id="KW-1133">Transmembrane helix</keyword>
<evidence type="ECO:0000256" key="5">
    <source>
        <dbReference type="ARBA" id="ARBA00022984"/>
    </source>
</evidence>
<feature type="active site" description="Proton acceptor" evidence="7">
    <location>
        <position position="180"/>
    </location>
</feature>
<dbReference type="GO" id="GO:0009002">
    <property type="term" value="F:serine-type D-Ala-D-Ala carboxypeptidase activity"/>
    <property type="evidence" value="ECO:0007669"/>
    <property type="project" value="UniProtKB-EC"/>
</dbReference>
<keyword evidence="4" id="KW-0133">Cell shape</keyword>
<evidence type="ECO:0000256" key="7">
    <source>
        <dbReference type="PIRSR" id="PIRSR618044-1"/>
    </source>
</evidence>
<evidence type="ECO:0000256" key="6">
    <source>
        <dbReference type="ARBA" id="ARBA00023316"/>
    </source>
</evidence>
<evidence type="ECO:0000256" key="9">
    <source>
        <dbReference type="RuleBase" id="RU004016"/>
    </source>
</evidence>
<feature type="domain" description="Peptidase S11 D-alanyl-D-alanine carboxypeptidase A N-terminal" evidence="12">
    <location>
        <begin position="157"/>
        <end position="381"/>
    </location>
</feature>
<evidence type="ECO:0000313" key="13">
    <source>
        <dbReference type="EMBL" id="VUX66255.1"/>
    </source>
</evidence>
<dbReference type="InterPro" id="IPR001967">
    <property type="entry name" value="Peptidase_S11_N"/>
</dbReference>
<proteinExistence type="inferred from homology"/>
<feature type="active site" evidence="7">
    <location>
        <position position="234"/>
    </location>
</feature>
<protein>
    <submittedName>
        <fullName evidence="13">D-alanyl-D-alanine carboxypeptidase DacB</fullName>
        <ecNumber evidence="13">3.4.16.4</ecNumber>
    </submittedName>
</protein>
<evidence type="ECO:0000256" key="10">
    <source>
        <dbReference type="SAM" id="MobiDB-lite"/>
    </source>
</evidence>
<dbReference type="Gene3D" id="3.40.710.10">
    <property type="entry name" value="DD-peptidase/beta-lactamase superfamily"/>
    <property type="match status" value="1"/>
</dbReference>
<dbReference type="InterPro" id="IPR018044">
    <property type="entry name" value="Peptidase_S11"/>
</dbReference>
<keyword evidence="6" id="KW-0961">Cell wall biogenesis/degradation</keyword>
<evidence type="ECO:0000256" key="1">
    <source>
        <dbReference type="ARBA" id="ARBA00007164"/>
    </source>
</evidence>
<keyword evidence="11" id="KW-0472">Membrane</keyword>
<evidence type="ECO:0000259" key="12">
    <source>
        <dbReference type="Pfam" id="PF00768"/>
    </source>
</evidence>
<feature type="transmembrane region" description="Helical" evidence="11">
    <location>
        <begin position="70"/>
        <end position="91"/>
    </location>
</feature>
<feature type="active site" description="Acyl-ester intermediate" evidence="7">
    <location>
        <position position="177"/>
    </location>
</feature>
<keyword evidence="11" id="KW-0812">Transmembrane</keyword>
<dbReference type="Pfam" id="PF00768">
    <property type="entry name" value="Peptidase_S11"/>
    <property type="match status" value="1"/>
</dbReference>
<dbReference type="PANTHER" id="PTHR21581">
    <property type="entry name" value="D-ALANYL-D-ALANINE CARBOXYPEPTIDASE"/>
    <property type="match status" value="1"/>
</dbReference>
<keyword evidence="3 13" id="KW-0378">Hydrolase</keyword>
<evidence type="ECO:0000256" key="8">
    <source>
        <dbReference type="PIRSR" id="PIRSR618044-2"/>
    </source>
</evidence>
<accession>A0A564WVP5</accession>
<keyword evidence="2" id="KW-0732">Signal</keyword>
<dbReference type="EMBL" id="CABHOF010000051">
    <property type="protein sequence ID" value="VUX66255.1"/>
    <property type="molecule type" value="Genomic_DNA"/>
</dbReference>
<feature type="region of interest" description="Disordered" evidence="10">
    <location>
        <begin position="1"/>
        <end position="51"/>
    </location>
</feature>
<dbReference type="GO" id="GO:0006508">
    <property type="term" value="P:proteolysis"/>
    <property type="evidence" value="ECO:0007669"/>
    <property type="project" value="InterPro"/>
</dbReference>
<dbReference type="PRINTS" id="PR00725">
    <property type="entry name" value="DADACBPTASE1"/>
</dbReference>
<dbReference type="SUPFAM" id="SSF56601">
    <property type="entry name" value="beta-lactamase/transpeptidase-like"/>
    <property type="match status" value="1"/>
</dbReference>
<feature type="binding site" evidence="8">
    <location>
        <position position="350"/>
    </location>
    <ligand>
        <name>substrate</name>
    </ligand>
</feature>
<evidence type="ECO:0000256" key="11">
    <source>
        <dbReference type="SAM" id="Phobius"/>
    </source>
</evidence>
<keyword evidence="14" id="KW-1185">Reference proteome</keyword>
<keyword evidence="13" id="KW-0121">Carboxypeptidase</keyword>
<reference evidence="13 14" key="1">
    <citation type="submission" date="2019-07" db="EMBL/GenBank/DDBJ databases">
        <authorList>
            <person name="Chang H.-W."/>
            <person name="Raman A."/>
            <person name="Venkatesh S."/>
            <person name="Gehrig J."/>
        </authorList>
    </citation>
    <scope>NUCLEOTIDE SEQUENCE [LARGE SCALE GENOMIC DNA]</scope>
    <source>
        <strain evidence="13">Blautia_wexlerae_LFYP_14</strain>
    </source>
</reference>
<evidence type="ECO:0000313" key="14">
    <source>
        <dbReference type="Proteomes" id="UP000366766"/>
    </source>
</evidence>
<dbReference type="InterPro" id="IPR012338">
    <property type="entry name" value="Beta-lactam/transpept-like"/>
</dbReference>
<gene>
    <name evidence="13" type="primary">dacB_1</name>
    <name evidence="13" type="ORF">BWLFYP14_02627</name>
</gene>
<organism evidence="13 14">
    <name type="scientific">Blautia wexlerae</name>
    <dbReference type="NCBI Taxonomy" id="418240"/>
    <lineage>
        <taxon>Bacteria</taxon>
        <taxon>Bacillati</taxon>
        <taxon>Bacillota</taxon>
        <taxon>Clostridia</taxon>
        <taxon>Lachnospirales</taxon>
        <taxon>Lachnospiraceae</taxon>
        <taxon>Blautia</taxon>
    </lineage>
</organism>
<dbReference type="GO" id="GO:0071555">
    <property type="term" value="P:cell wall organization"/>
    <property type="evidence" value="ECO:0007669"/>
    <property type="project" value="UniProtKB-KW"/>
</dbReference>
<dbReference type="EC" id="3.4.16.4" evidence="13"/>
<dbReference type="GO" id="GO:0008360">
    <property type="term" value="P:regulation of cell shape"/>
    <property type="evidence" value="ECO:0007669"/>
    <property type="project" value="UniProtKB-KW"/>
</dbReference>
<dbReference type="PANTHER" id="PTHR21581:SF6">
    <property type="entry name" value="TRAFFICKING PROTEIN PARTICLE COMPLEX SUBUNIT 12"/>
    <property type="match status" value="1"/>
</dbReference>
<evidence type="ECO:0000256" key="2">
    <source>
        <dbReference type="ARBA" id="ARBA00022729"/>
    </source>
</evidence>
<name>A0A564WVP5_9FIRM</name>
<dbReference type="Proteomes" id="UP000366766">
    <property type="component" value="Unassembled WGS sequence"/>
</dbReference>
<dbReference type="RefSeq" id="WP_306452306.1">
    <property type="nucleotide sequence ID" value="NZ_CABHOF010000051.1"/>
</dbReference>
<keyword evidence="13" id="KW-0645">Protease</keyword>